<dbReference type="PANTHER" id="PTHR30160">
    <property type="entry name" value="TETRAACYLDISACCHARIDE 4'-KINASE-RELATED"/>
    <property type="match status" value="1"/>
</dbReference>
<accession>A0A3R6G6Q9</accession>
<dbReference type="GO" id="GO:0005829">
    <property type="term" value="C:cytosol"/>
    <property type="evidence" value="ECO:0007669"/>
    <property type="project" value="TreeGrafter"/>
</dbReference>
<dbReference type="SUPFAM" id="SSF53756">
    <property type="entry name" value="UDP-Glycosyltransferase/glycogen phosphorylase"/>
    <property type="match status" value="1"/>
</dbReference>
<name>A0A3R6G6Q9_9BACT</name>
<dbReference type="EMBL" id="QRNO01000002">
    <property type="protein sequence ID" value="RHK53012.1"/>
    <property type="molecule type" value="Genomic_DNA"/>
</dbReference>
<dbReference type="AlphaFoldDB" id="A0A3R6G6Q9"/>
<evidence type="ECO:0000313" key="4">
    <source>
        <dbReference type="Proteomes" id="UP000286598"/>
    </source>
</evidence>
<protein>
    <submittedName>
        <fullName evidence="3">Glycosyl transferase family 1</fullName>
    </submittedName>
</protein>
<dbReference type="GO" id="GO:0008713">
    <property type="term" value="F:ADP-heptose-lipopolysaccharide heptosyltransferase activity"/>
    <property type="evidence" value="ECO:0007669"/>
    <property type="project" value="TreeGrafter"/>
</dbReference>
<dbReference type="GO" id="GO:0009244">
    <property type="term" value="P:lipopolysaccharide core region biosynthetic process"/>
    <property type="evidence" value="ECO:0007669"/>
    <property type="project" value="TreeGrafter"/>
</dbReference>
<dbReference type="RefSeq" id="WP_118354451.1">
    <property type="nucleotide sequence ID" value="NZ_CAUBHC010000006.1"/>
</dbReference>
<dbReference type="InterPro" id="IPR051199">
    <property type="entry name" value="LPS_LOS_Heptosyltrfase"/>
</dbReference>
<dbReference type="PANTHER" id="PTHR30160:SF22">
    <property type="entry name" value="LIPOPOLYSACCHARIDE CORE BIOSYNTHESIS PROTEIN"/>
    <property type="match status" value="1"/>
</dbReference>
<keyword evidence="4" id="KW-1185">Reference proteome</keyword>
<gene>
    <name evidence="3" type="ORF">DW060_00665</name>
</gene>
<keyword evidence="2 3" id="KW-0808">Transferase</keyword>
<reference evidence="3 4" key="1">
    <citation type="submission" date="2018-08" db="EMBL/GenBank/DDBJ databases">
        <title>A genome reference for cultivated species of the human gut microbiota.</title>
        <authorList>
            <person name="Zou Y."/>
            <person name="Xue W."/>
            <person name="Luo G."/>
        </authorList>
    </citation>
    <scope>NUCLEOTIDE SEQUENCE [LARGE SCALE GENOMIC DNA]</scope>
    <source>
        <strain evidence="3 4">AF42-9</strain>
    </source>
</reference>
<dbReference type="CDD" id="cd03789">
    <property type="entry name" value="GT9_LPS_heptosyltransferase"/>
    <property type="match status" value="1"/>
</dbReference>
<dbReference type="InterPro" id="IPR002201">
    <property type="entry name" value="Glyco_trans_9"/>
</dbReference>
<keyword evidence="1" id="KW-0328">Glycosyltransferase</keyword>
<dbReference type="OrthoDB" id="9768048at2"/>
<dbReference type="Gene3D" id="3.40.50.2000">
    <property type="entry name" value="Glycogen Phosphorylase B"/>
    <property type="match status" value="2"/>
</dbReference>
<evidence type="ECO:0000256" key="2">
    <source>
        <dbReference type="ARBA" id="ARBA00022679"/>
    </source>
</evidence>
<sequence length="356" mass="40229">MKTDHLLIIRFSAQGEVAMLVPVVSSLARQYPDLRITVLSRPFARVFFDELAPNVGFMEADLQGEYRGVKGLNALYRRLIAKNFTAIADMHDTLSSKYLRMRFKMSRYRVEHINRHVAERQKLTAQNNKKLRQLSTAFDNYTDVLVRLGYPVELDFQSVFPATGGNLRLVSEEIGEKKIFQQWIGIAPFAIYKEKVYPPEKMEQVVAEIIRRHPSCRVLLFGRTEAEQKVLDSWCARYKECTNASALLGSIDQELIVMSHLDVMLCMDSVNMHLAALTGIRIVSVWGATHPYAGFLGYNQRMSDVVQADMSCRPCSVFGNTPCLRGDNACMAAIDPITIADSVERVLNELPVQTGV</sequence>
<proteinExistence type="predicted"/>
<dbReference type="Pfam" id="PF01075">
    <property type="entry name" value="Glyco_transf_9"/>
    <property type="match status" value="1"/>
</dbReference>
<comment type="caution">
    <text evidence="3">The sequence shown here is derived from an EMBL/GenBank/DDBJ whole genome shotgun (WGS) entry which is preliminary data.</text>
</comment>
<organism evidence="3 4">
    <name type="scientific">Leyella stercorea</name>
    <dbReference type="NCBI Taxonomy" id="363265"/>
    <lineage>
        <taxon>Bacteria</taxon>
        <taxon>Pseudomonadati</taxon>
        <taxon>Bacteroidota</taxon>
        <taxon>Bacteroidia</taxon>
        <taxon>Bacteroidales</taxon>
        <taxon>Prevotellaceae</taxon>
        <taxon>Leyella</taxon>
    </lineage>
</organism>
<evidence type="ECO:0000313" key="3">
    <source>
        <dbReference type="EMBL" id="RHK53012.1"/>
    </source>
</evidence>
<evidence type="ECO:0000256" key="1">
    <source>
        <dbReference type="ARBA" id="ARBA00022676"/>
    </source>
</evidence>
<dbReference type="Proteomes" id="UP000286598">
    <property type="component" value="Unassembled WGS sequence"/>
</dbReference>